<reference evidence="3" key="2">
    <citation type="journal article" date="2021" name="Microbiome">
        <title>Successional dynamics and alternative stable states in a saline activated sludge microbial community over 9 years.</title>
        <authorList>
            <person name="Wang Y."/>
            <person name="Ye J."/>
            <person name="Ju F."/>
            <person name="Liu L."/>
            <person name="Boyd J.A."/>
            <person name="Deng Y."/>
            <person name="Parks D.H."/>
            <person name="Jiang X."/>
            <person name="Yin X."/>
            <person name="Woodcroft B.J."/>
            <person name="Tyson G.W."/>
            <person name="Hugenholtz P."/>
            <person name="Polz M.F."/>
            <person name="Zhang T."/>
        </authorList>
    </citation>
    <scope>NUCLEOTIDE SEQUENCE</scope>
    <source>
        <strain evidence="3">HKST-UBA01</strain>
    </source>
</reference>
<dbReference type="AlphaFoldDB" id="A0A956M2P1"/>
<dbReference type="PANTHER" id="PTHR36539:SF1">
    <property type="entry name" value="BACTERIAL MICROCOMPARTMENT SHELL VERTEX PROTEIN EUTN"/>
    <property type="match status" value="1"/>
</dbReference>
<dbReference type="Pfam" id="PF03319">
    <property type="entry name" value="EutN_CcmL"/>
    <property type="match status" value="1"/>
</dbReference>
<dbReference type="Gene3D" id="2.40.50.220">
    <property type="entry name" value="EutN/Ccml"/>
    <property type="match status" value="1"/>
</dbReference>
<dbReference type="PANTHER" id="PTHR36539">
    <property type="entry name" value="ETHANOLAMINE UTILIZATION PROTEIN EUTN"/>
    <property type="match status" value="1"/>
</dbReference>
<comment type="caution">
    <text evidence="3">The sequence shown here is derived from an EMBL/GenBank/DDBJ whole genome shotgun (WGS) entry which is preliminary data.</text>
</comment>
<reference evidence="3" key="1">
    <citation type="submission" date="2020-04" db="EMBL/GenBank/DDBJ databases">
        <authorList>
            <person name="Zhang T."/>
        </authorList>
    </citation>
    <scope>NUCLEOTIDE SEQUENCE</scope>
    <source>
        <strain evidence="3">HKST-UBA01</strain>
    </source>
</reference>
<dbReference type="InterPro" id="IPR004992">
    <property type="entry name" value="EutN_CcmL"/>
</dbReference>
<keyword evidence="2" id="KW-1283">Bacterial microcompartment</keyword>
<organism evidence="3 4">
    <name type="scientific">Eiseniibacteriota bacterium</name>
    <dbReference type="NCBI Taxonomy" id="2212470"/>
    <lineage>
        <taxon>Bacteria</taxon>
        <taxon>Candidatus Eiseniibacteriota</taxon>
    </lineage>
</organism>
<dbReference type="Proteomes" id="UP000697710">
    <property type="component" value="Unassembled WGS sequence"/>
</dbReference>
<accession>A0A956M2P1</accession>
<dbReference type="GO" id="GO:0031469">
    <property type="term" value="C:bacterial microcompartment"/>
    <property type="evidence" value="ECO:0007669"/>
    <property type="project" value="UniProtKB-SubCell"/>
</dbReference>
<name>A0A956M2P1_UNCEI</name>
<feature type="non-terminal residue" evidence="3">
    <location>
        <position position="1"/>
    </location>
</feature>
<dbReference type="InterPro" id="IPR036677">
    <property type="entry name" value="EutN_CcmL_sf"/>
</dbReference>
<evidence type="ECO:0000256" key="1">
    <source>
        <dbReference type="ARBA" id="ARBA00024322"/>
    </source>
</evidence>
<dbReference type="SUPFAM" id="SSF159133">
    <property type="entry name" value="EutN/CcmL-like"/>
    <property type="match status" value="1"/>
</dbReference>
<evidence type="ECO:0000313" key="3">
    <source>
        <dbReference type="EMBL" id="MCA9728825.1"/>
    </source>
</evidence>
<dbReference type="CDD" id="cd01614">
    <property type="entry name" value="EutN_CcmL"/>
    <property type="match status" value="1"/>
</dbReference>
<evidence type="ECO:0000313" key="4">
    <source>
        <dbReference type="Proteomes" id="UP000697710"/>
    </source>
</evidence>
<proteinExistence type="predicted"/>
<sequence length="96" mass="10073">VLGPVVATQRVPSMAGLKLVWIDPLDEAGRPTGKPLVAADVTQSGRGSTVFFVRSREAAEALEDPFCPVDAAVLGIVDASRRRVEPPDGSDPGAHR</sequence>
<protein>
    <submittedName>
        <fullName evidence="3">EutN/CcmL family microcompartment protein</fullName>
    </submittedName>
</protein>
<dbReference type="EMBL" id="JAGQHR010000487">
    <property type="protein sequence ID" value="MCA9728825.1"/>
    <property type="molecule type" value="Genomic_DNA"/>
</dbReference>
<evidence type="ECO:0000256" key="2">
    <source>
        <dbReference type="ARBA" id="ARBA00024446"/>
    </source>
</evidence>
<comment type="subcellular location">
    <subcellularLocation>
        <location evidence="1">Bacterial microcompartment</location>
    </subcellularLocation>
</comment>
<gene>
    <name evidence="3" type="ORF">KC729_14135</name>
</gene>
<dbReference type="PROSITE" id="PS51932">
    <property type="entry name" value="BMV"/>
    <property type="match status" value="1"/>
</dbReference>